<proteinExistence type="predicted"/>
<dbReference type="AlphaFoldDB" id="M3F2H2"/>
<comment type="caution">
    <text evidence="1">The sequence shown here is derived from an EMBL/GenBank/DDBJ whole genome shotgun (WGS) entry which is preliminary data.</text>
</comment>
<accession>M3F2H2</accession>
<gene>
    <name evidence="1" type="ORF">LEP1GSC067_4860</name>
</gene>
<sequence>MDAFSSSLVVKCAAPKIKGFQKKVLDPLLHQSTSSILR</sequence>
<dbReference type="EMBL" id="AKWW02000005">
    <property type="protein sequence ID" value="EMF44832.1"/>
    <property type="molecule type" value="Genomic_DNA"/>
</dbReference>
<reference evidence="1 2" key="1">
    <citation type="submission" date="2013-01" db="EMBL/GenBank/DDBJ databases">
        <authorList>
            <person name="Harkins D.M."/>
            <person name="Durkin A.S."/>
            <person name="Brinkac L.M."/>
            <person name="Haft D.H."/>
            <person name="Selengut J.D."/>
            <person name="Sanka R."/>
            <person name="DePew J."/>
            <person name="Purushe J."/>
            <person name="Hartskeerl R.A."/>
            <person name="Ahmed A."/>
            <person name="van der Linden H."/>
            <person name="Goris M.G.A."/>
            <person name="Vinetz J.M."/>
            <person name="Sutton G.G."/>
            <person name="Nierman W.C."/>
            <person name="Fouts D.E."/>
        </authorList>
    </citation>
    <scope>NUCLEOTIDE SEQUENCE [LARGE SCALE GENOMIC DNA]</scope>
    <source>
        <strain evidence="1 2">TE 1992</strain>
    </source>
</reference>
<organism evidence="1 2">
    <name type="scientific">Leptospira interrogans serovar Lora str. TE 1992</name>
    <dbReference type="NCBI Taxonomy" id="1193028"/>
    <lineage>
        <taxon>Bacteria</taxon>
        <taxon>Pseudomonadati</taxon>
        <taxon>Spirochaetota</taxon>
        <taxon>Spirochaetia</taxon>
        <taxon>Leptospirales</taxon>
        <taxon>Leptospiraceae</taxon>
        <taxon>Leptospira</taxon>
    </lineage>
</organism>
<evidence type="ECO:0000313" key="2">
    <source>
        <dbReference type="Proteomes" id="UP000011754"/>
    </source>
</evidence>
<protein>
    <submittedName>
        <fullName evidence="1">Uncharacterized protein</fullName>
    </submittedName>
</protein>
<dbReference type="Proteomes" id="UP000011754">
    <property type="component" value="Unassembled WGS sequence"/>
</dbReference>
<name>M3F2H2_LEPIR</name>
<evidence type="ECO:0000313" key="1">
    <source>
        <dbReference type="EMBL" id="EMF44832.1"/>
    </source>
</evidence>